<dbReference type="AlphaFoldDB" id="A0A8J5ZWM9"/>
<dbReference type="OrthoDB" id="5977581at2759"/>
<reference evidence="2" key="1">
    <citation type="journal article" date="2021" name="Evol. Appl.">
        <title>The genome of the Pyrenean desman and the effects of bottlenecks and inbreeding on the genomic landscape of an endangered species.</title>
        <authorList>
            <person name="Escoda L."/>
            <person name="Castresana J."/>
        </authorList>
    </citation>
    <scope>NUCLEOTIDE SEQUENCE</scope>
    <source>
        <strain evidence="2">IBE-C5619</strain>
    </source>
</reference>
<evidence type="ECO:0000256" key="1">
    <source>
        <dbReference type="SAM" id="MobiDB-lite"/>
    </source>
</evidence>
<protein>
    <submittedName>
        <fullName evidence="2">Testis-expressed protein 33</fullName>
    </submittedName>
</protein>
<proteinExistence type="predicted"/>
<dbReference type="InterPro" id="IPR029234">
    <property type="entry name" value="CIMIP4"/>
</dbReference>
<dbReference type="PANTHER" id="PTHR31702:SF2">
    <property type="entry name" value="TESTIS-EXPRESSED PROTEIN 33"/>
    <property type="match status" value="1"/>
</dbReference>
<accession>A0A8J5ZWM9</accession>
<dbReference type="EMBL" id="JAGFMF010011854">
    <property type="protein sequence ID" value="KAG8511128.1"/>
    <property type="molecule type" value="Genomic_DNA"/>
</dbReference>
<evidence type="ECO:0000313" key="2">
    <source>
        <dbReference type="EMBL" id="KAG8511128.1"/>
    </source>
</evidence>
<dbReference type="PANTHER" id="PTHR31702">
    <property type="entry name" value="TESTIS-EXPRESSED PROTEIN 33"/>
    <property type="match status" value="1"/>
</dbReference>
<sequence length="276" mass="30799">MVMVYGTTHLARAQVNDKEGQQGVDTWMTACPPLDTSKFKREATVSPQPSLQRGVSPRGLHKVRPPPSTAISRDPPGLDRHPESLKKVDHRPSSRESQTTFPRGAPLCQGMEEGPNPGAQGQRSSVIPDNIRHKFGSDVVNKLVSEDQVSAGLGLSSRRARRAIGEALEDQKRVDSWSTRTQSSLRDSSVFSDYYDLGYNMRSNLFPGATEETKSLMKASYTPDVIERSVRDTEHWHGRKTDDLGRWHQKNAMNMNLQKALDEKHGEKGKARLSKN</sequence>
<name>A0A8J5ZWM9_GALPY</name>
<organism evidence="2 3">
    <name type="scientific">Galemys pyrenaicus</name>
    <name type="common">Iberian desman</name>
    <name type="synonym">Pyrenean desman</name>
    <dbReference type="NCBI Taxonomy" id="202257"/>
    <lineage>
        <taxon>Eukaryota</taxon>
        <taxon>Metazoa</taxon>
        <taxon>Chordata</taxon>
        <taxon>Craniata</taxon>
        <taxon>Vertebrata</taxon>
        <taxon>Euteleostomi</taxon>
        <taxon>Mammalia</taxon>
        <taxon>Eutheria</taxon>
        <taxon>Laurasiatheria</taxon>
        <taxon>Eulipotyphla</taxon>
        <taxon>Talpidae</taxon>
        <taxon>Galemys</taxon>
    </lineage>
</organism>
<comment type="caution">
    <text evidence="2">The sequence shown here is derived from an EMBL/GenBank/DDBJ whole genome shotgun (WGS) entry which is preliminary data.</text>
</comment>
<dbReference type="Proteomes" id="UP000700334">
    <property type="component" value="Unassembled WGS sequence"/>
</dbReference>
<evidence type="ECO:0000313" key="3">
    <source>
        <dbReference type="Proteomes" id="UP000700334"/>
    </source>
</evidence>
<keyword evidence="3" id="KW-1185">Reference proteome</keyword>
<gene>
    <name evidence="2" type="ORF">J0S82_018994</name>
</gene>
<feature type="region of interest" description="Disordered" evidence="1">
    <location>
        <begin position="40"/>
        <end position="125"/>
    </location>
</feature>
<feature type="compositionally biased region" description="Basic and acidic residues" evidence="1">
    <location>
        <begin position="76"/>
        <end position="94"/>
    </location>
</feature>
<dbReference type="Pfam" id="PF15400">
    <property type="entry name" value="TEX33"/>
    <property type="match status" value="1"/>
</dbReference>